<protein>
    <submittedName>
        <fullName evidence="2">Uncharacterized protein</fullName>
    </submittedName>
</protein>
<organism evidence="2 3">
    <name type="scientific">Tanacetum coccineum</name>
    <dbReference type="NCBI Taxonomy" id="301880"/>
    <lineage>
        <taxon>Eukaryota</taxon>
        <taxon>Viridiplantae</taxon>
        <taxon>Streptophyta</taxon>
        <taxon>Embryophyta</taxon>
        <taxon>Tracheophyta</taxon>
        <taxon>Spermatophyta</taxon>
        <taxon>Magnoliopsida</taxon>
        <taxon>eudicotyledons</taxon>
        <taxon>Gunneridae</taxon>
        <taxon>Pentapetalae</taxon>
        <taxon>asterids</taxon>
        <taxon>campanulids</taxon>
        <taxon>Asterales</taxon>
        <taxon>Asteraceae</taxon>
        <taxon>Asteroideae</taxon>
        <taxon>Anthemideae</taxon>
        <taxon>Anthemidinae</taxon>
        <taxon>Tanacetum</taxon>
    </lineage>
</organism>
<name>A0ABQ5AIU0_9ASTR</name>
<keyword evidence="3" id="KW-1185">Reference proteome</keyword>
<reference evidence="2" key="1">
    <citation type="journal article" date="2022" name="Int. J. Mol. Sci.">
        <title>Draft Genome of Tanacetum Coccineum: Genomic Comparison of Closely Related Tanacetum-Family Plants.</title>
        <authorList>
            <person name="Yamashiro T."/>
            <person name="Shiraishi A."/>
            <person name="Nakayama K."/>
            <person name="Satake H."/>
        </authorList>
    </citation>
    <scope>NUCLEOTIDE SEQUENCE</scope>
</reference>
<feature type="region of interest" description="Disordered" evidence="1">
    <location>
        <begin position="449"/>
        <end position="474"/>
    </location>
</feature>
<dbReference type="Proteomes" id="UP001151760">
    <property type="component" value="Unassembled WGS sequence"/>
</dbReference>
<evidence type="ECO:0000256" key="1">
    <source>
        <dbReference type="SAM" id="MobiDB-lite"/>
    </source>
</evidence>
<feature type="region of interest" description="Disordered" evidence="1">
    <location>
        <begin position="195"/>
        <end position="285"/>
    </location>
</feature>
<gene>
    <name evidence="2" type="ORF">Tco_0822188</name>
</gene>
<comment type="caution">
    <text evidence="2">The sequence shown here is derived from an EMBL/GenBank/DDBJ whole genome shotgun (WGS) entry which is preliminary data.</text>
</comment>
<accession>A0ABQ5AIU0</accession>
<proteinExistence type="predicted"/>
<feature type="compositionally biased region" description="Polar residues" evidence="1">
    <location>
        <begin position="239"/>
        <end position="274"/>
    </location>
</feature>
<feature type="compositionally biased region" description="Polar residues" evidence="1">
    <location>
        <begin position="200"/>
        <end position="230"/>
    </location>
</feature>
<sequence>MLAPKCPTINGRPTFANPMTHSSDKEVNMTLKEECRSKLDKGLSEKPFDYTKECDCLAQKLSEQTEFVSKEIYTELLRSFAKLEKHSISLEIALQQCQEQLKNDTVCKEKASNVFRKEREQYFEIQDLKAQLQDKNIAISELKKLIEKCKGKSVDTKFDKPSVVRQPNAQRIPKPSVLGKPAPFLDSLERTNFAKKKSVSKTNESEGLSKPVTPQNLPQTATQAVRNTNVIKPGMYRIASSTTQTRAPQLNQTSRNTNPRVSTSTGVAHKTNVSRPHPRSNQMKDKVVPNTSHVKFKKTEVEEHPRISSISNQTKSVTACNDSLNSRTSNVNAVCATCGKCVFNSNHDACVSKFLKDVNARTKKPNVVPISTRKPKSQANKSVATPHKKTVASESTITNSKSYYRITLNVKAVFATCGKCVFNSNHDACVSKFLNDVNARTKKPNVVPISTRKPKSQANKSVATPHKKTVASESTTTNSKSYYRMLYKKTSKAWKWWIAQQCPSAYTWVPKTKKKWVPKVRNESVTKKVSFAIDNVSRITNVLKLTNTLGSNLSCIPSSSNSLADCTVCFAMNQFVQFLVQDLFKEIILSTRVLLPVKETTSQLQYSSGLSITNSSMVYGIEDILISLRLTTLLSKKDLLIGLPNLKYVKDQLCSSCEVSKAKRSSFKSKIVPSSKGQLNLLHMDLCGFQCSC</sequence>
<dbReference type="EMBL" id="BQNB010012239">
    <property type="protein sequence ID" value="GJT01019.1"/>
    <property type="molecule type" value="Genomic_DNA"/>
</dbReference>
<evidence type="ECO:0000313" key="3">
    <source>
        <dbReference type="Proteomes" id="UP001151760"/>
    </source>
</evidence>
<evidence type="ECO:0000313" key="2">
    <source>
        <dbReference type="EMBL" id="GJT01019.1"/>
    </source>
</evidence>
<reference evidence="2" key="2">
    <citation type="submission" date="2022-01" db="EMBL/GenBank/DDBJ databases">
        <authorList>
            <person name="Yamashiro T."/>
            <person name="Shiraishi A."/>
            <person name="Satake H."/>
            <person name="Nakayama K."/>
        </authorList>
    </citation>
    <scope>NUCLEOTIDE SEQUENCE</scope>
</reference>
<feature type="region of interest" description="Disordered" evidence="1">
    <location>
        <begin position="158"/>
        <end position="183"/>
    </location>
</feature>